<keyword evidence="2" id="KW-1185">Reference proteome</keyword>
<evidence type="ECO:0000313" key="1">
    <source>
        <dbReference type="EMBL" id="KZP23185.1"/>
    </source>
</evidence>
<sequence length="74" mass="8140">MIARRIVGVEVVIFPEYCLQGIVDGKQLAVHGASHSAAHDRLSLRTSEEAQHVHRMNDCGTPDEISAHHDLGRT</sequence>
<dbReference type="EMBL" id="KV417534">
    <property type="protein sequence ID" value="KZP23185.1"/>
    <property type="molecule type" value="Genomic_DNA"/>
</dbReference>
<dbReference type="Proteomes" id="UP000076532">
    <property type="component" value="Unassembled WGS sequence"/>
</dbReference>
<accession>A0A166LPJ0</accession>
<proteinExistence type="predicted"/>
<name>A0A166LPJ0_9AGAM</name>
<reference evidence="1 2" key="1">
    <citation type="journal article" date="2016" name="Mol. Biol. Evol.">
        <title>Comparative Genomics of Early-Diverging Mushroom-Forming Fungi Provides Insights into the Origins of Lignocellulose Decay Capabilities.</title>
        <authorList>
            <person name="Nagy L.G."/>
            <person name="Riley R."/>
            <person name="Tritt A."/>
            <person name="Adam C."/>
            <person name="Daum C."/>
            <person name="Floudas D."/>
            <person name="Sun H."/>
            <person name="Yadav J.S."/>
            <person name="Pangilinan J."/>
            <person name="Larsson K.H."/>
            <person name="Matsuura K."/>
            <person name="Barry K."/>
            <person name="Labutti K."/>
            <person name="Kuo R."/>
            <person name="Ohm R.A."/>
            <person name="Bhattacharya S.S."/>
            <person name="Shirouzu T."/>
            <person name="Yoshinaga Y."/>
            <person name="Martin F.M."/>
            <person name="Grigoriev I.V."/>
            <person name="Hibbett D.S."/>
        </authorList>
    </citation>
    <scope>NUCLEOTIDE SEQUENCE [LARGE SCALE GENOMIC DNA]</scope>
    <source>
        <strain evidence="1 2">CBS 109695</strain>
    </source>
</reference>
<evidence type="ECO:0000313" key="2">
    <source>
        <dbReference type="Proteomes" id="UP000076532"/>
    </source>
</evidence>
<dbReference type="AlphaFoldDB" id="A0A166LPJ0"/>
<protein>
    <submittedName>
        <fullName evidence="1">Uncharacterized protein</fullName>
    </submittedName>
</protein>
<gene>
    <name evidence="1" type="ORF">FIBSPDRAFT_952251</name>
</gene>
<organism evidence="1 2">
    <name type="scientific">Athelia psychrophila</name>
    <dbReference type="NCBI Taxonomy" id="1759441"/>
    <lineage>
        <taxon>Eukaryota</taxon>
        <taxon>Fungi</taxon>
        <taxon>Dikarya</taxon>
        <taxon>Basidiomycota</taxon>
        <taxon>Agaricomycotina</taxon>
        <taxon>Agaricomycetes</taxon>
        <taxon>Agaricomycetidae</taxon>
        <taxon>Atheliales</taxon>
        <taxon>Atheliaceae</taxon>
        <taxon>Athelia</taxon>
    </lineage>
</organism>